<dbReference type="InterPro" id="IPR038417">
    <property type="entry name" value="Alpga-gal_N_sf"/>
</dbReference>
<dbReference type="InterPro" id="IPR002252">
    <property type="entry name" value="Glyco_hydro_36"/>
</dbReference>
<accession>A0A938WY61</accession>
<dbReference type="Pfam" id="PF16875">
    <property type="entry name" value="Glyco_hydro_36N"/>
    <property type="match status" value="1"/>
</dbReference>
<keyword evidence="7" id="KW-1185">Reference proteome</keyword>
<dbReference type="EC" id="3.2.1.22" evidence="2"/>
<evidence type="ECO:0000256" key="2">
    <source>
        <dbReference type="ARBA" id="ARBA00012755"/>
    </source>
</evidence>
<reference evidence="6" key="2">
    <citation type="journal article" date="2021" name="Sci. Rep.">
        <title>The distribution of antibiotic resistance genes in chicken gut microbiota commensals.</title>
        <authorList>
            <person name="Juricova H."/>
            <person name="Matiasovicova J."/>
            <person name="Kubasova T."/>
            <person name="Cejkova D."/>
            <person name="Rychlik I."/>
        </authorList>
    </citation>
    <scope>NUCLEOTIDE SEQUENCE</scope>
    <source>
        <strain evidence="6">An836</strain>
    </source>
</reference>
<keyword evidence="4" id="KW-0326">Glycosidase</keyword>
<sequence length="707" mass="77680">MEMMMSQTFTWQAGPATLTFDCADDQPVGLAELRLGAAAAAFPFRTPIAEVMTTGTGHVLSCNKLTHTVIGSELRYRGHETADQGTRHELRVALADDARGVEAVVRYEVDDAAAMVRTDVTVTNAGDAPLQLDSVTSWTSTLGVPQGGDQTPDLTAWDLMEGRSDWPAEGRWARRPLNYLLPPIAQQITKVDPRQGYQVISSGTWSTGMNLPLAVLESQAFGLAWLFQIEHNGAWRWDVQDDTADAAVALSGPTSENHGWCRILESGESFTTVPASFTLATDLGAAVRNLTDYRRAVRAPHPDHAAVRTVFNDYMNTIYGDPTTAKELPLIEAAGKVGVEIFVIDCGWYDDSGDWWPSVGEWMPSKTRFPGEKGIVEVIDAIKAAGMVPGIWIEPEVIGVKSPMADKLPDSAFFQRHGERVVEQERYILDLRDPAARAHLDSVVDRLVTEYGIGYFKFDYNVSPGAGTDLDADAPGDGLLGHNRAYSAWIEDLHRRYPELILENCSSGGMREDFAQTGRFEVQSTSDQQDWKLYPAIAAAAPMMMLPEQAANWAYPQSGMTPEETAFNINTTFLGRFFLSGYLNRMDPDQLALVQDGVASYKAHVQPVIGSAMPFWPLGMPGWFDDVLALGLDACDRTLVTVWAREAKGGEVRLNLRRWQGRAGEVTTVYPGEGFEAWPVRWDAAAGELVATVPGGLYAARTFEVRF</sequence>
<dbReference type="GO" id="GO:0016052">
    <property type="term" value="P:carbohydrate catabolic process"/>
    <property type="evidence" value="ECO:0007669"/>
    <property type="project" value="InterPro"/>
</dbReference>
<evidence type="ECO:0000259" key="5">
    <source>
        <dbReference type="Pfam" id="PF16875"/>
    </source>
</evidence>
<evidence type="ECO:0000256" key="3">
    <source>
        <dbReference type="ARBA" id="ARBA00022801"/>
    </source>
</evidence>
<proteinExistence type="predicted"/>
<dbReference type="Gene3D" id="2.70.98.60">
    <property type="entry name" value="alpha-galactosidase from lactobacil brevis"/>
    <property type="match status" value="1"/>
</dbReference>
<keyword evidence="3" id="KW-0378">Hydrolase</keyword>
<dbReference type="Proteomes" id="UP000718821">
    <property type="component" value="Unassembled WGS sequence"/>
</dbReference>
<feature type="domain" description="Glycosyl hydrolase family 36 N-terminal" evidence="5">
    <location>
        <begin position="72"/>
        <end position="142"/>
    </location>
</feature>
<dbReference type="PRINTS" id="PR00743">
    <property type="entry name" value="GLHYDRLASE36"/>
</dbReference>
<dbReference type="InterPro" id="IPR013785">
    <property type="entry name" value="Aldolase_TIM"/>
</dbReference>
<reference evidence="6" key="1">
    <citation type="submission" date="2020-08" db="EMBL/GenBank/DDBJ databases">
        <authorList>
            <person name="Cejkova D."/>
            <person name="Kubasova T."/>
            <person name="Jahodarova E."/>
            <person name="Rychlik I."/>
        </authorList>
    </citation>
    <scope>NUCLEOTIDE SEQUENCE</scope>
    <source>
        <strain evidence="6">An836</strain>
    </source>
</reference>
<dbReference type="GO" id="GO:0004557">
    <property type="term" value="F:alpha-galactosidase activity"/>
    <property type="evidence" value="ECO:0007669"/>
    <property type="project" value="UniProtKB-EC"/>
</dbReference>
<evidence type="ECO:0000313" key="7">
    <source>
        <dbReference type="Proteomes" id="UP000718821"/>
    </source>
</evidence>
<dbReference type="EMBL" id="JACLYU010000039">
    <property type="protein sequence ID" value="MBM6700449.1"/>
    <property type="molecule type" value="Genomic_DNA"/>
</dbReference>
<dbReference type="InterPro" id="IPR017853">
    <property type="entry name" value="GH"/>
</dbReference>
<evidence type="ECO:0000256" key="1">
    <source>
        <dbReference type="ARBA" id="ARBA00001255"/>
    </source>
</evidence>
<dbReference type="CDD" id="cd14791">
    <property type="entry name" value="GH36"/>
    <property type="match status" value="1"/>
</dbReference>
<organism evidence="6 7">
    <name type="scientific">Bifidobacterium pullorum subsp. saeculare</name>
    <dbReference type="NCBI Taxonomy" id="78257"/>
    <lineage>
        <taxon>Bacteria</taxon>
        <taxon>Bacillati</taxon>
        <taxon>Actinomycetota</taxon>
        <taxon>Actinomycetes</taxon>
        <taxon>Bifidobacteriales</taxon>
        <taxon>Bifidobacteriaceae</taxon>
        <taxon>Bifidobacterium</taxon>
    </lineage>
</organism>
<evidence type="ECO:0000313" key="6">
    <source>
        <dbReference type="EMBL" id="MBM6700449.1"/>
    </source>
</evidence>
<dbReference type="Pfam" id="PF02065">
    <property type="entry name" value="Melibiase"/>
    <property type="match status" value="1"/>
</dbReference>
<evidence type="ECO:0000256" key="4">
    <source>
        <dbReference type="ARBA" id="ARBA00023295"/>
    </source>
</evidence>
<dbReference type="AlphaFoldDB" id="A0A938WY61"/>
<comment type="catalytic activity">
    <reaction evidence="1">
        <text>Hydrolysis of terminal, non-reducing alpha-D-galactose residues in alpha-D-galactosides, including galactose oligosaccharides, galactomannans and galactolipids.</text>
        <dbReference type="EC" id="3.2.1.22"/>
    </reaction>
</comment>
<dbReference type="SUPFAM" id="SSF51445">
    <property type="entry name" value="(Trans)glycosidases"/>
    <property type="match status" value="1"/>
</dbReference>
<dbReference type="Gene3D" id="3.20.20.70">
    <property type="entry name" value="Aldolase class I"/>
    <property type="match status" value="1"/>
</dbReference>
<dbReference type="InterPro" id="IPR031704">
    <property type="entry name" value="Glyco_hydro_36_N"/>
</dbReference>
<dbReference type="PANTHER" id="PTHR43053:SF3">
    <property type="entry name" value="ALPHA-GALACTOSIDASE C-RELATED"/>
    <property type="match status" value="1"/>
</dbReference>
<gene>
    <name evidence="6" type="ORF">H7U32_09145</name>
</gene>
<comment type="caution">
    <text evidence="6">The sequence shown here is derived from an EMBL/GenBank/DDBJ whole genome shotgun (WGS) entry which is preliminary data.</text>
</comment>
<dbReference type="InterPro" id="IPR050985">
    <property type="entry name" value="Alpha-glycosidase_related"/>
</dbReference>
<name>A0A938WY61_9BIFI</name>
<dbReference type="PANTHER" id="PTHR43053">
    <property type="entry name" value="GLYCOSIDASE FAMILY 31"/>
    <property type="match status" value="1"/>
</dbReference>
<protein>
    <recommendedName>
        <fullName evidence="2">alpha-galactosidase</fullName>
        <ecNumber evidence="2">3.2.1.22</ecNumber>
    </recommendedName>
</protein>